<dbReference type="Gene3D" id="3.40.1190.10">
    <property type="entry name" value="Mur-like, catalytic domain"/>
    <property type="match status" value="1"/>
</dbReference>
<keyword evidence="1" id="KW-0436">Ligase</keyword>
<sequence length="461" mass="52034">MKDLRLSDFLETIDGKLLQGNPDDYIRKMVRRHNSLSEHCLYFHTSKKALKAESLAGKSGYTIVTEDKENLTKVSETANVILVENAKDSYWRFIDYYRNQFQIPVIGVTGTCGKTTTKDMIKHIMNRSMKVHSTLYSQNGLHLNLNYLMGLTEQTEAAVFEMGVAYPGNIRVSGKYFKPTVGIITNIGEAHLEGCRTLENYIKAKGEMLEVLADDGTLIINADDANIKSLPIALYKGTVLSFGKDETADFQIVDIQFEQNKMIYRLRVEHNEYKVTIPGAGEHNVYNSLAAIAATAAIGIPIEEAVQRLSTFQNMERHTKLYYGDNITVIDDTWSCNPSSVMSGLEVLKKMSNGMKEVLVLGRMQRLGNQERMQHIQMAQRLMEIGEVDQLITVGPSARITGERAIELGMNPAKVHSVMNAEELEAKLAEIRDEEMMILFKMSLGKMSPSYRRVVEKYRFT</sequence>
<accession>A0A3T0HTI3</accession>
<evidence type="ECO:0000256" key="1">
    <source>
        <dbReference type="ARBA" id="ARBA00022598"/>
    </source>
</evidence>
<reference evidence="6 7" key="1">
    <citation type="submission" date="2017-07" db="EMBL/GenBank/DDBJ databases">
        <title>The complete genome sequence of Bacillus mesonae strain H20-5, an efficient strain improving plant abiotic stress resistance.</title>
        <authorList>
            <person name="Kim S.Y."/>
            <person name="Song H."/>
            <person name="Sang M.K."/>
            <person name="Weon H.-Y."/>
            <person name="Song J."/>
        </authorList>
    </citation>
    <scope>NUCLEOTIDE SEQUENCE [LARGE SCALE GENOMIC DNA]</scope>
    <source>
        <strain evidence="6 7">H20-5</strain>
    </source>
</reference>
<feature type="domain" description="Mur ligase central" evidence="5">
    <location>
        <begin position="108"/>
        <end position="294"/>
    </location>
</feature>
<evidence type="ECO:0000313" key="6">
    <source>
        <dbReference type="EMBL" id="AZU60424.1"/>
    </source>
</evidence>
<name>A0A3T0HTI3_9BACI</name>
<keyword evidence="7" id="KW-1185">Reference proteome</keyword>
<evidence type="ECO:0000259" key="5">
    <source>
        <dbReference type="Pfam" id="PF08245"/>
    </source>
</evidence>
<proteinExistence type="predicted"/>
<feature type="domain" description="Mur ligase C-terminal" evidence="4">
    <location>
        <begin position="325"/>
        <end position="440"/>
    </location>
</feature>
<dbReference type="PANTHER" id="PTHR43024:SF1">
    <property type="entry name" value="UDP-N-ACETYLMURAMOYL-TRIPEPTIDE--D-ALANYL-D-ALANINE LIGASE"/>
    <property type="match status" value="1"/>
</dbReference>
<evidence type="ECO:0000313" key="7">
    <source>
        <dbReference type="Proteomes" id="UP000282892"/>
    </source>
</evidence>
<dbReference type="KEGG" id="nmk:CHR53_03590"/>
<dbReference type="InterPro" id="IPR036565">
    <property type="entry name" value="Mur-like_cat_sf"/>
</dbReference>
<evidence type="ECO:0000256" key="2">
    <source>
        <dbReference type="ARBA" id="ARBA00022741"/>
    </source>
</evidence>
<dbReference type="EMBL" id="CP022572">
    <property type="protein sequence ID" value="AZU60424.1"/>
    <property type="molecule type" value="Genomic_DNA"/>
</dbReference>
<dbReference type="PANTHER" id="PTHR43024">
    <property type="entry name" value="UDP-N-ACETYLMURAMOYL-TRIPEPTIDE--D-ALANYL-D-ALANINE LIGASE"/>
    <property type="match status" value="1"/>
</dbReference>
<dbReference type="STRING" id="1193713.GCA_001636315_03236"/>
<dbReference type="InterPro" id="IPR051046">
    <property type="entry name" value="MurCDEF_CellWall_CoF430Synth"/>
</dbReference>
<keyword evidence="3" id="KW-0067">ATP-binding</keyword>
<evidence type="ECO:0000256" key="3">
    <source>
        <dbReference type="ARBA" id="ARBA00022840"/>
    </source>
</evidence>
<evidence type="ECO:0000259" key="4">
    <source>
        <dbReference type="Pfam" id="PF02875"/>
    </source>
</evidence>
<dbReference type="Pfam" id="PF08245">
    <property type="entry name" value="Mur_ligase_M"/>
    <property type="match status" value="1"/>
</dbReference>
<gene>
    <name evidence="6" type="ORF">CHR53_03590</name>
</gene>
<dbReference type="SUPFAM" id="SSF53244">
    <property type="entry name" value="MurD-like peptide ligases, peptide-binding domain"/>
    <property type="match status" value="1"/>
</dbReference>
<dbReference type="Pfam" id="PF02875">
    <property type="entry name" value="Mur_ligase_C"/>
    <property type="match status" value="1"/>
</dbReference>
<dbReference type="InterPro" id="IPR013221">
    <property type="entry name" value="Mur_ligase_cen"/>
</dbReference>
<dbReference type="InterPro" id="IPR036615">
    <property type="entry name" value="Mur_ligase_C_dom_sf"/>
</dbReference>
<dbReference type="OrthoDB" id="9801978at2"/>
<dbReference type="AlphaFoldDB" id="A0A3T0HTI3"/>
<evidence type="ECO:0008006" key="8">
    <source>
        <dbReference type="Google" id="ProtNLM"/>
    </source>
</evidence>
<dbReference type="GO" id="GO:0005524">
    <property type="term" value="F:ATP binding"/>
    <property type="evidence" value="ECO:0007669"/>
    <property type="project" value="UniProtKB-KW"/>
</dbReference>
<dbReference type="SUPFAM" id="SSF53623">
    <property type="entry name" value="MurD-like peptide ligases, catalytic domain"/>
    <property type="match status" value="1"/>
</dbReference>
<dbReference type="RefSeq" id="WP_127485021.1">
    <property type="nucleotide sequence ID" value="NZ_CP022572.1"/>
</dbReference>
<organism evidence="6 7">
    <name type="scientific">Neobacillus mesonae</name>
    <dbReference type="NCBI Taxonomy" id="1193713"/>
    <lineage>
        <taxon>Bacteria</taxon>
        <taxon>Bacillati</taxon>
        <taxon>Bacillota</taxon>
        <taxon>Bacilli</taxon>
        <taxon>Bacillales</taxon>
        <taxon>Bacillaceae</taxon>
        <taxon>Neobacillus</taxon>
    </lineage>
</organism>
<dbReference type="Gene3D" id="3.90.190.20">
    <property type="entry name" value="Mur ligase, C-terminal domain"/>
    <property type="match status" value="1"/>
</dbReference>
<dbReference type="InterPro" id="IPR004101">
    <property type="entry name" value="Mur_ligase_C"/>
</dbReference>
<protein>
    <recommendedName>
        <fullName evidence="8">UDP-N-acetylmuramoyl-tripeptide--D-alanyl-D-alanine ligase</fullName>
    </recommendedName>
</protein>
<dbReference type="GO" id="GO:0016881">
    <property type="term" value="F:acid-amino acid ligase activity"/>
    <property type="evidence" value="ECO:0007669"/>
    <property type="project" value="InterPro"/>
</dbReference>
<keyword evidence="2" id="KW-0547">Nucleotide-binding</keyword>
<dbReference type="Proteomes" id="UP000282892">
    <property type="component" value="Chromosome"/>
</dbReference>